<keyword evidence="5" id="KW-1185">Reference proteome</keyword>
<dbReference type="InterPro" id="IPR003399">
    <property type="entry name" value="Mce/MlaD"/>
</dbReference>
<gene>
    <name evidence="4" type="ORF">PBT88_19305</name>
</gene>
<evidence type="ECO:0000256" key="2">
    <source>
        <dbReference type="SAM" id="Phobius"/>
    </source>
</evidence>
<keyword evidence="1" id="KW-0175">Coiled coil</keyword>
<evidence type="ECO:0000313" key="5">
    <source>
        <dbReference type="Proteomes" id="UP001210865"/>
    </source>
</evidence>
<keyword evidence="2" id="KW-0472">Membrane</keyword>
<dbReference type="PANTHER" id="PTHR36698">
    <property type="entry name" value="BLL5892 PROTEIN"/>
    <property type="match status" value="1"/>
</dbReference>
<sequence length="313" mass="32814">METRSNHVLVGGVVLAIVAIAVAFIIWMMQVGNGHQHDYDIFFPNSVDGLAKGSAVAFSGVPVGKIDDIKLMPDQPNLVRVRISVDENTPILKGTTATVAGVGFTGVSQVNLGGAQKGEPPITDVGPFGVPVIPTKPGMLAGLLNSAPDLLAKLSTLETQLSKLLDDDNQHSVKHILANIDSLTTNLAANGPQIRETLKAAQVTIKQAGDAAQQISELAGTTNQLLDEQGRPMMANLNKTIASAQQAADSLNDLVKSAKPGVDTLSKQTAPQIDQLVRDLSDMAEALNQTANRLNSGGGGVFGRKLPDYKPGH</sequence>
<organism evidence="4 5">
    <name type="scientific">Sphingomonas abietis</name>
    <dbReference type="NCBI Taxonomy" id="3012344"/>
    <lineage>
        <taxon>Bacteria</taxon>
        <taxon>Pseudomonadati</taxon>
        <taxon>Pseudomonadota</taxon>
        <taxon>Alphaproteobacteria</taxon>
        <taxon>Sphingomonadales</taxon>
        <taxon>Sphingomonadaceae</taxon>
        <taxon>Sphingomonas</taxon>
    </lineage>
</organism>
<reference evidence="4 5" key="1">
    <citation type="submission" date="2022-12" db="EMBL/GenBank/DDBJ databases">
        <title>Sphingomonas abieness sp. nov., an endophytic bacterium isolated from Abies koreana.</title>
        <authorList>
            <person name="Jiang L."/>
            <person name="Lee J."/>
        </authorList>
    </citation>
    <scope>NUCLEOTIDE SEQUENCE [LARGE SCALE GENOMIC DNA]</scope>
    <source>
        <strain evidence="5">PAMB 00755</strain>
    </source>
</reference>
<keyword evidence="2" id="KW-1133">Transmembrane helix</keyword>
<dbReference type="PANTHER" id="PTHR36698:SF2">
    <property type="entry name" value="MCE_MLAD DOMAIN-CONTAINING PROTEIN"/>
    <property type="match status" value="1"/>
</dbReference>
<dbReference type="Proteomes" id="UP001210865">
    <property type="component" value="Chromosome"/>
</dbReference>
<proteinExistence type="predicted"/>
<keyword evidence="2" id="KW-0812">Transmembrane</keyword>
<feature type="transmembrane region" description="Helical" evidence="2">
    <location>
        <begin position="7"/>
        <end position="29"/>
    </location>
</feature>
<accession>A0ABY7NRZ2</accession>
<dbReference type="RefSeq" id="WP_270076914.1">
    <property type="nucleotide sequence ID" value="NZ_CP115174.1"/>
</dbReference>
<feature type="domain" description="Mce/MlaD" evidence="3">
    <location>
        <begin position="41"/>
        <end position="112"/>
    </location>
</feature>
<evidence type="ECO:0000259" key="3">
    <source>
        <dbReference type="Pfam" id="PF02470"/>
    </source>
</evidence>
<dbReference type="EMBL" id="CP115174">
    <property type="protein sequence ID" value="WBO22266.1"/>
    <property type="molecule type" value="Genomic_DNA"/>
</dbReference>
<feature type="coiled-coil region" evidence="1">
    <location>
        <begin position="234"/>
        <end position="293"/>
    </location>
</feature>
<dbReference type="Pfam" id="PF02470">
    <property type="entry name" value="MlaD"/>
    <property type="match status" value="1"/>
</dbReference>
<evidence type="ECO:0000313" key="4">
    <source>
        <dbReference type="EMBL" id="WBO22266.1"/>
    </source>
</evidence>
<evidence type="ECO:0000256" key="1">
    <source>
        <dbReference type="SAM" id="Coils"/>
    </source>
</evidence>
<name>A0ABY7NRZ2_9SPHN</name>
<protein>
    <submittedName>
        <fullName evidence="4">MlaD family protein</fullName>
    </submittedName>
</protein>